<gene>
    <name evidence="2" type="ORF">IAB07_03955</name>
</gene>
<keyword evidence="1" id="KW-0175">Coiled coil</keyword>
<protein>
    <recommendedName>
        <fullName evidence="4">ATPase</fullName>
    </recommendedName>
</protein>
<reference evidence="2" key="1">
    <citation type="submission" date="2020-10" db="EMBL/GenBank/DDBJ databases">
        <authorList>
            <person name="Gilroy R."/>
        </authorList>
    </citation>
    <scope>NUCLEOTIDE SEQUENCE</scope>
    <source>
        <strain evidence="2">9366</strain>
    </source>
</reference>
<dbReference type="Proteomes" id="UP000824145">
    <property type="component" value="Unassembled WGS sequence"/>
</dbReference>
<feature type="coiled-coil region" evidence="1">
    <location>
        <begin position="62"/>
        <end position="113"/>
    </location>
</feature>
<evidence type="ECO:0000256" key="1">
    <source>
        <dbReference type="SAM" id="Coils"/>
    </source>
</evidence>
<reference evidence="2" key="2">
    <citation type="journal article" date="2021" name="PeerJ">
        <title>Extensive microbial diversity within the chicken gut microbiome revealed by metagenomics and culture.</title>
        <authorList>
            <person name="Gilroy R."/>
            <person name="Ravi A."/>
            <person name="Getino M."/>
            <person name="Pursley I."/>
            <person name="Horton D.L."/>
            <person name="Alikhan N.F."/>
            <person name="Baker D."/>
            <person name="Gharbi K."/>
            <person name="Hall N."/>
            <person name="Watson M."/>
            <person name="Adriaenssens E.M."/>
            <person name="Foster-Nyarko E."/>
            <person name="Jarju S."/>
            <person name="Secka A."/>
            <person name="Antonio M."/>
            <person name="Oren A."/>
            <person name="Chaudhuri R.R."/>
            <person name="La Ragione R."/>
            <person name="Hildebrand F."/>
            <person name="Pallen M.J."/>
        </authorList>
    </citation>
    <scope>NUCLEOTIDE SEQUENCE</scope>
    <source>
        <strain evidence="2">9366</strain>
    </source>
</reference>
<evidence type="ECO:0008006" key="4">
    <source>
        <dbReference type="Google" id="ProtNLM"/>
    </source>
</evidence>
<dbReference type="EMBL" id="DVNJ01000020">
    <property type="protein sequence ID" value="HIU62906.1"/>
    <property type="molecule type" value="Genomic_DNA"/>
</dbReference>
<organism evidence="2 3">
    <name type="scientific">Candidatus Caccalectryoclostridium excrementigallinarum</name>
    <dbReference type="NCBI Taxonomy" id="2840710"/>
    <lineage>
        <taxon>Bacteria</taxon>
        <taxon>Bacillati</taxon>
        <taxon>Bacillota</taxon>
        <taxon>Clostridia</taxon>
        <taxon>Christensenellales</taxon>
        <taxon>Christensenellaceae</taxon>
        <taxon>Christensenellaceae incertae sedis</taxon>
        <taxon>Candidatus Caccalectryoclostridium</taxon>
    </lineage>
</organism>
<dbReference type="AlphaFoldDB" id="A0A9D1MMA1"/>
<proteinExistence type="predicted"/>
<sequence length="152" mass="17095">MTEVERLLDSLEEEIRSGKKAMFAGAGLKLVDEFKCLEYINQIRNMLPSTISEARVVLADKNDILENAKSNANAIIEGARRQAQTLVDEHAIVDEARRQAQGIRDEAVEYANRVVSDTYKYLCGMTDDAYGKLNEAIQAVIATRRELDSKMR</sequence>
<accession>A0A9D1MMA1</accession>
<comment type="caution">
    <text evidence="2">The sequence shown here is derived from an EMBL/GenBank/DDBJ whole genome shotgun (WGS) entry which is preliminary data.</text>
</comment>
<name>A0A9D1MMA1_9FIRM</name>
<evidence type="ECO:0000313" key="2">
    <source>
        <dbReference type="EMBL" id="HIU62906.1"/>
    </source>
</evidence>
<evidence type="ECO:0000313" key="3">
    <source>
        <dbReference type="Proteomes" id="UP000824145"/>
    </source>
</evidence>